<reference evidence="1 2" key="1">
    <citation type="submission" date="2019-04" db="EMBL/GenBank/DDBJ databases">
        <authorList>
            <person name="Dong K."/>
        </authorList>
    </citation>
    <scope>NUCLEOTIDE SEQUENCE [LARGE SCALE GENOMIC DNA]</scope>
    <source>
        <strain evidence="2">dk3543</strain>
    </source>
</reference>
<evidence type="ECO:0000313" key="1">
    <source>
        <dbReference type="EMBL" id="TKI63772.1"/>
    </source>
</evidence>
<proteinExistence type="predicted"/>
<dbReference type="RefSeq" id="WP_137064237.1">
    <property type="nucleotide sequence ID" value="NZ_CP040748.1"/>
</dbReference>
<dbReference type="AlphaFoldDB" id="A0A4U2YT22"/>
<accession>A0A4U2YT22</accession>
<dbReference type="OrthoDB" id="3820418at2"/>
<dbReference type="Proteomes" id="UP000307808">
    <property type="component" value="Unassembled WGS sequence"/>
</dbReference>
<keyword evidence="2" id="KW-1185">Reference proteome</keyword>
<sequence>MTTLTTSPVGALRVAHLDHMTGVGMLACPPVNSNVFLGSASVNGADWDSALRVLDGMGWEVLGDENGLPVVEGVGHNGGEVVALYGRAPITSRPDMSEIAEAGAALASIALAEKF</sequence>
<gene>
    <name evidence="1" type="ORF">FC770_00855</name>
</gene>
<comment type="caution">
    <text evidence="1">The sequence shown here is derived from an EMBL/GenBank/DDBJ whole genome shotgun (WGS) entry which is preliminary data.</text>
</comment>
<name>A0A4U2YT22_9ACTN</name>
<organism evidence="1 2">
    <name type="scientific">Nocardioides jishulii</name>
    <dbReference type="NCBI Taxonomy" id="2575440"/>
    <lineage>
        <taxon>Bacteria</taxon>
        <taxon>Bacillati</taxon>
        <taxon>Actinomycetota</taxon>
        <taxon>Actinomycetes</taxon>
        <taxon>Propionibacteriales</taxon>
        <taxon>Nocardioidaceae</taxon>
        <taxon>Nocardioides</taxon>
    </lineage>
</organism>
<protein>
    <submittedName>
        <fullName evidence="1">Uncharacterized protein</fullName>
    </submittedName>
</protein>
<dbReference type="EMBL" id="SZPY01000001">
    <property type="protein sequence ID" value="TKI63772.1"/>
    <property type="molecule type" value="Genomic_DNA"/>
</dbReference>
<evidence type="ECO:0000313" key="2">
    <source>
        <dbReference type="Proteomes" id="UP000307808"/>
    </source>
</evidence>